<proteinExistence type="inferred from homology"/>
<dbReference type="Proteomes" id="UP001320972">
    <property type="component" value="Unassembled WGS sequence"/>
</dbReference>
<evidence type="ECO:0000256" key="1">
    <source>
        <dbReference type="ARBA" id="ARBA00001971"/>
    </source>
</evidence>
<dbReference type="AlphaFoldDB" id="A0AAP2YYP5"/>
<evidence type="ECO:0000256" key="7">
    <source>
        <dbReference type="ARBA" id="ARBA00023004"/>
    </source>
</evidence>
<dbReference type="GO" id="GO:0005344">
    <property type="term" value="F:oxygen carrier activity"/>
    <property type="evidence" value="ECO:0007669"/>
    <property type="project" value="UniProtKB-KW"/>
</dbReference>
<keyword evidence="3" id="KW-0813">Transport</keyword>
<evidence type="ECO:0000313" key="10">
    <source>
        <dbReference type="Proteomes" id="UP001320972"/>
    </source>
</evidence>
<dbReference type="GO" id="GO:0020037">
    <property type="term" value="F:heme binding"/>
    <property type="evidence" value="ECO:0007669"/>
    <property type="project" value="InterPro"/>
</dbReference>
<keyword evidence="5" id="KW-0561">Oxygen transport</keyword>
<dbReference type="Pfam" id="PF01152">
    <property type="entry name" value="Bac_globin"/>
    <property type="match status" value="1"/>
</dbReference>
<keyword evidence="4" id="KW-0349">Heme</keyword>
<dbReference type="RefSeq" id="WP_338003078.1">
    <property type="nucleotide sequence ID" value="NZ_JAOPKA010000003.1"/>
</dbReference>
<organism evidence="8 11">
    <name type="scientific">Natronoglomus mannanivorans</name>
    <dbReference type="NCBI Taxonomy" id="2979990"/>
    <lineage>
        <taxon>Archaea</taxon>
        <taxon>Methanobacteriati</taxon>
        <taxon>Methanobacteriota</taxon>
        <taxon>Stenosarchaea group</taxon>
        <taxon>Halobacteria</taxon>
        <taxon>Halobacteriales</taxon>
        <taxon>Natrialbaceae</taxon>
        <taxon>Natronoglomus</taxon>
    </lineage>
</organism>
<comment type="similarity">
    <text evidence="2">Belongs to the truncated hemoglobin family. Group I subfamily.</text>
</comment>
<name>A0AAP2YYP5_9EURY</name>
<evidence type="ECO:0000256" key="6">
    <source>
        <dbReference type="ARBA" id="ARBA00022723"/>
    </source>
</evidence>
<dbReference type="SUPFAM" id="SSF46458">
    <property type="entry name" value="Globin-like"/>
    <property type="match status" value="1"/>
</dbReference>
<evidence type="ECO:0000313" key="9">
    <source>
        <dbReference type="EMBL" id="MCU4972335.1"/>
    </source>
</evidence>
<dbReference type="PIRSF" id="PIRSF002030">
    <property type="entry name" value="Globin_Protozoa/Cyanobacteria"/>
    <property type="match status" value="1"/>
</dbReference>
<dbReference type="GO" id="GO:0046872">
    <property type="term" value="F:metal ion binding"/>
    <property type="evidence" value="ECO:0007669"/>
    <property type="project" value="UniProtKB-KW"/>
</dbReference>
<evidence type="ECO:0000256" key="3">
    <source>
        <dbReference type="ARBA" id="ARBA00022448"/>
    </source>
</evidence>
<evidence type="ECO:0000313" key="11">
    <source>
        <dbReference type="Proteomes" id="UP001321018"/>
    </source>
</evidence>
<reference evidence="8 10" key="1">
    <citation type="submission" date="2022-09" db="EMBL/GenBank/DDBJ databases">
        <title>Enrichment on poylsaccharides allowed isolation of novel metabolic and taxonomic groups of Haloarchaea.</title>
        <authorList>
            <person name="Sorokin D.Y."/>
            <person name="Elcheninov A.G."/>
            <person name="Khizhniak T.V."/>
            <person name="Kolganova T.V."/>
            <person name="Kublanov I.V."/>
        </authorList>
    </citation>
    <scope>NUCLEOTIDE SEQUENCE</scope>
    <source>
        <strain evidence="9 10">AArc-m2/3/4</strain>
        <strain evidence="8">AArc-xg1-1</strain>
    </source>
</reference>
<dbReference type="Gene3D" id="1.10.490.10">
    <property type="entry name" value="Globins"/>
    <property type="match status" value="1"/>
</dbReference>
<keyword evidence="6" id="KW-0479">Metal-binding</keyword>
<evidence type="ECO:0000256" key="4">
    <source>
        <dbReference type="ARBA" id="ARBA00022617"/>
    </source>
</evidence>
<dbReference type="EMBL" id="JAOPKB010000002">
    <property type="protein sequence ID" value="MCU4972335.1"/>
    <property type="molecule type" value="Genomic_DNA"/>
</dbReference>
<accession>A0AAP2YYP5</accession>
<keyword evidence="10" id="KW-1185">Reference proteome</keyword>
<dbReference type="InterPro" id="IPR016339">
    <property type="entry name" value="Hemoglobin_trunc_I"/>
</dbReference>
<gene>
    <name evidence="9" type="ORF">OB955_06245</name>
    <name evidence="8" type="ORF">OB960_07530</name>
</gene>
<dbReference type="PROSITE" id="PS01213">
    <property type="entry name" value="GLOBIN_FAM_2"/>
    <property type="match status" value="1"/>
</dbReference>
<dbReference type="InterPro" id="IPR012292">
    <property type="entry name" value="Globin/Proto"/>
</dbReference>
<evidence type="ECO:0000256" key="5">
    <source>
        <dbReference type="ARBA" id="ARBA00022621"/>
    </source>
</evidence>
<dbReference type="CDD" id="cd00454">
    <property type="entry name" value="TrHb1_N"/>
    <property type="match status" value="1"/>
</dbReference>
<evidence type="ECO:0000313" key="8">
    <source>
        <dbReference type="EMBL" id="MCU4741250.1"/>
    </source>
</evidence>
<sequence length="122" mass="13655">MSEQTLYERLGGEDAIAAVVDRFYERVLADDQLAGFFEDVDMQRQRAHQTQFLSAVAGGPVDYTGKDMQTVHADLEIRQSDFDAIATHLEETLVEFDVDDDDREAVLEAFGSYEDAIVMAAD</sequence>
<protein>
    <submittedName>
        <fullName evidence="8">Group 1 truncated hemoglobin</fullName>
    </submittedName>
</protein>
<comment type="caution">
    <text evidence="8">The sequence shown here is derived from an EMBL/GenBank/DDBJ whole genome shotgun (WGS) entry which is preliminary data.</text>
</comment>
<comment type="cofactor">
    <cofactor evidence="1">
        <name>heme</name>
        <dbReference type="ChEBI" id="CHEBI:30413"/>
    </cofactor>
</comment>
<dbReference type="InterPro" id="IPR009050">
    <property type="entry name" value="Globin-like_sf"/>
</dbReference>
<dbReference type="Proteomes" id="UP001321018">
    <property type="component" value="Unassembled WGS sequence"/>
</dbReference>
<dbReference type="GO" id="GO:0019825">
    <property type="term" value="F:oxygen binding"/>
    <property type="evidence" value="ECO:0007669"/>
    <property type="project" value="InterPro"/>
</dbReference>
<dbReference type="InterPro" id="IPR001486">
    <property type="entry name" value="Hemoglobin_trunc"/>
</dbReference>
<dbReference type="EMBL" id="JAOPKA010000003">
    <property type="protein sequence ID" value="MCU4741250.1"/>
    <property type="molecule type" value="Genomic_DNA"/>
</dbReference>
<dbReference type="InterPro" id="IPR019795">
    <property type="entry name" value="Globin_bac-like_CS"/>
</dbReference>
<keyword evidence="7" id="KW-0408">Iron</keyword>
<evidence type="ECO:0000256" key="2">
    <source>
        <dbReference type="ARBA" id="ARBA00009660"/>
    </source>
</evidence>